<dbReference type="OrthoDB" id="2342687at2759"/>
<keyword evidence="2" id="KW-1185">Reference proteome</keyword>
<evidence type="ECO:0000313" key="1">
    <source>
        <dbReference type="EMBL" id="RIA92183.1"/>
    </source>
</evidence>
<dbReference type="AlphaFoldDB" id="A0A397T203"/>
<dbReference type="InterPro" id="IPR032675">
    <property type="entry name" value="LRR_dom_sf"/>
</dbReference>
<dbReference type="Gene3D" id="3.80.10.10">
    <property type="entry name" value="Ribonuclease Inhibitor"/>
    <property type="match status" value="1"/>
</dbReference>
<evidence type="ECO:0000313" key="2">
    <source>
        <dbReference type="Proteomes" id="UP000265703"/>
    </source>
</evidence>
<dbReference type="SUPFAM" id="SSF52047">
    <property type="entry name" value="RNI-like"/>
    <property type="match status" value="1"/>
</dbReference>
<reference evidence="1 2" key="1">
    <citation type="submission" date="2018-06" db="EMBL/GenBank/DDBJ databases">
        <title>Comparative genomics reveals the genomic features of Rhizophagus irregularis, R. cerebriforme, R. diaphanum and Gigaspora rosea, and their symbiotic lifestyle signature.</title>
        <authorList>
            <person name="Morin E."/>
            <person name="San Clemente H."/>
            <person name="Chen E.C.H."/>
            <person name="De La Providencia I."/>
            <person name="Hainaut M."/>
            <person name="Kuo A."/>
            <person name="Kohler A."/>
            <person name="Murat C."/>
            <person name="Tang N."/>
            <person name="Roy S."/>
            <person name="Loubradou J."/>
            <person name="Henrissat B."/>
            <person name="Grigoriev I.V."/>
            <person name="Corradi N."/>
            <person name="Roux C."/>
            <person name="Martin F.M."/>
        </authorList>
    </citation>
    <scope>NUCLEOTIDE SEQUENCE [LARGE SCALE GENOMIC DNA]</scope>
    <source>
        <strain evidence="1 2">DAOM 227022</strain>
    </source>
</reference>
<organism evidence="1 2">
    <name type="scientific">Glomus cerebriforme</name>
    <dbReference type="NCBI Taxonomy" id="658196"/>
    <lineage>
        <taxon>Eukaryota</taxon>
        <taxon>Fungi</taxon>
        <taxon>Fungi incertae sedis</taxon>
        <taxon>Mucoromycota</taxon>
        <taxon>Glomeromycotina</taxon>
        <taxon>Glomeromycetes</taxon>
        <taxon>Glomerales</taxon>
        <taxon>Glomeraceae</taxon>
        <taxon>Glomus</taxon>
    </lineage>
</organism>
<evidence type="ECO:0008006" key="3">
    <source>
        <dbReference type="Google" id="ProtNLM"/>
    </source>
</evidence>
<name>A0A397T203_9GLOM</name>
<accession>A0A397T203</accession>
<dbReference type="Proteomes" id="UP000265703">
    <property type="component" value="Unassembled WGS sequence"/>
</dbReference>
<protein>
    <recommendedName>
        <fullName evidence="3">F-box domain-containing protein</fullName>
    </recommendedName>
</protein>
<proteinExistence type="predicted"/>
<gene>
    <name evidence="1" type="ORF">C1645_765807</name>
</gene>
<comment type="caution">
    <text evidence="1">The sequence shown here is derived from an EMBL/GenBank/DDBJ whole genome shotgun (WGS) entry which is preliminary data.</text>
</comment>
<dbReference type="EMBL" id="QKYT01000133">
    <property type="protein sequence ID" value="RIA92183.1"/>
    <property type="molecule type" value="Genomic_DNA"/>
</dbReference>
<sequence>MKNDRFSKISIPIMNHLMEFLCKNCHNLKTLEFPFTIQNNEYFNNIIDLLTNKDYNGASKLNDLKELFYINRSNEITLSTKDFYSALSNNICNLDLFYNEGINSIEKAYSISQFISLQKKLRHITLSEYKYGSMFYNIEHYNIVFDSLSTQIESLQSIEFKFLSFARISEKALNSLCSLNNIKELKLHNCRKMDDNLNSWAKKLTVLETFEYVANYYASISEDFLVQLIKSSSNTLNKLVIKFKRVNEFNLIFKQIPIYLSSLIYLDLPTIFPDELISIFKSCTKLVFLSTKLSYNNRSWDEDFKTLGELIPKNLQRIQFKEINCYMFSTYGLRWFFRGCKNRDGKLNNLKITGKFILDQQYFNVANEFDIELITKRKLY</sequence>